<dbReference type="PROSITE" id="PS00198">
    <property type="entry name" value="4FE4S_FER_1"/>
    <property type="match status" value="1"/>
</dbReference>
<dbReference type="Gene3D" id="3.40.50.1780">
    <property type="match status" value="1"/>
</dbReference>
<dbReference type="PANTHER" id="PTHR24960:SF79">
    <property type="entry name" value="PHOTOSYSTEM I IRON-SULFUR CENTER"/>
    <property type="match status" value="1"/>
</dbReference>
<feature type="domain" description="4Fe-4S ferredoxin-type" evidence="8">
    <location>
        <begin position="178"/>
        <end position="207"/>
    </location>
</feature>
<dbReference type="Proteomes" id="UP000001542">
    <property type="component" value="Unassembled WGS sequence"/>
</dbReference>
<dbReference type="SUPFAM" id="SSF53920">
    <property type="entry name" value="Fe-only hydrogenase"/>
    <property type="match status" value="1"/>
</dbReference>
<dbReference type="InterPro" id="IPR050157">
    <property type="entry name" value="PSI_iron-sulfur_center"/>
</dbReference>
<evidence type="ECO:0000259" key="8">
    <source>
        <dbReference type="PROSITE" id="PS51379"/>
    </source>
</evidence>
<dbReference type="CDD" id="cd00207">
    <property type="entry name" value="fer2"/>
    <property type="match status" value="1"/>
</dbReference>
<dbReference type="AlphaFoldDB" id="A2E4U8"/>
<sequence>MLSCLSRANSFSRHFEITIDGKKYEAFQGETIQNVCSRNHIQVPRACHSYYYKGDECGLCKVLVNGTSLQNACKTLVYKGLDVKTRSPEVIKNFPEAMKKFKEFDDFKLIGSDIMPHVTATLNNMEQCMANPDKPSNLIDDTAIGLKIDPHKCTKCNKCVPICPSKSLVLAPYIQAFGNNGLVHAFCNNCGKCAEVCDSKAITYTNHVTELGDVLAIKDMKKVAIIDLSVCINLERMLKLPRGSLTVTKLGTALLKGGFDLVFDAAIGSDIAILEEAQILANHVMDRVPLVSAWCLSSYQTILTHMPEAQKILSSVISPPLISGFLTKSAPKTLSVSFTNCIAHKVELAHYNGSHLQYNNMALSVEELANFLEQKKIDLKTIQDKPHQAAASRAGILSSTAEGWTDAIIEVFTRKHLNMTEVKKDIEIFSNLAKIIKIEIKPGTTMRFGIAYGLQGLQQLLSRPYPDLLYICVAECEGGCLNGICGSKGDKLLKENILKDHAHKSPFKSPLDNPLIQRLYKLDFAKPEDVFLWIHNGPFVPPKSLFAQPNQQNQQNQPNQQQKPQQQPPKQPVQQQPQPQRQQPAQQPRNPMSQQQIPRSSKLIMPNSQPTKLIR</sequence>
<dbReference type="EMBL" id="DS113304">
    <property type="protein sequence ID" value="EAY12287.1"/>
    <property type="molecule type" value="Genomic_DNA"/>
</dbReference>
<accession>A2E4U8</accession>
<dbReference type="Gene3D" id="3.30.70.20">
    <property type="match status" value="1"/>
</dbReference>
<name>A2E4U8_TRIV3</name>
<dbReference type="Gene3D" id="3.10.20.740">
    <property type="match status" value="1"/>
</dbReference>
<dbReference type="PROSITE" id="PS51085">
    <property type="entry name" value="2FE2S_FER_2"/>
    <property type="match status" value="1"/>
</dbReference>
<evidence type="ECO:0000256" key="4">
    <source>
        <dbReference type="ARBA" id="ARBA00023004"/>
    </source>
</evidence>
<dbReference type="VEuPathDB" id="TrichDB:TVAG_160930"/>
<dbReference type="InterPro" id="IPR001041">
    <property type="entry name" value="2Fe-2S_ferredoxin-type"/>
</dbReference>
<evidence type="ECO:0000256" key="6">
    <source>
        <dbReference type="SAM" id="MobiDB-lite"/>
    </source>
</evidence>
<organism evidence="9 10">
    <name type="scientific">Trichomonas vaginalis (strain ATCC PRA-98 / G3)</name>
    <dbReference type="NCBI Taxonomy" id="412133"/>
    <lineage>
        <taxon>Eukaryota</taxon>
        <taxon>Metamonada</taxon>
        <taxon>Parabasalia</taxon>
        <taxon>Trichomonadida</taxon>
        <taxon>Trichomonadidae</taxon>
        <taxon>Trichomonas</taxon>
    </lineage>
</organism>
<dbReference type="InterPro" id="IPR036010">
    <property type="entry name" value="2Fe-2S_ferredoxin-like_sf"/>
</dbReference>
<evidence type="ECO:0000313" key="9">
    <source>
        <dbReference type="EMBL" id="EAY12287.1"/>
    </source>
</evidence>
<evidence type="ECO:0000313" key="10">
    <source>
        <dbReference type="Proteomes" id="UP000001542"/>
    </source>
</evidence>
<dbReference type="KEGG" id="tva:4770237"/>
<reference evidence="9" key="1">
    <citation type="submission" date="2006-10" db="EMBL/GenBank/DDBJ databases">
        <authorList>
            <person name="Amadeo P."/>
            <person name="Zhao Q."/>
            <person name="Wortman J."/>
            <person name="Fraser-Liggett C."/>
            <person name="Carlton J."/>
        </authorList>
    </citation>
    <scope>NUCLEOTIDE SEQUENCE</scope>
    <source>
        <strain evidence="9">G3</strain>
    </source>
</reference>
<dbReference type="InterPro" id="IPR017896">
    <property type="entry name" value="4Fe4S_Fe-S-bd"/>
</dbReference>
<dbReference type="SUPFAM" id="SSF54292">
    <property type="entry name" value="2Fe-2S ferredoxin-like"/>
    <property type="match status" value="1"/>
</dbReference>
<dbReference type="RefSeq" id="XP_001324510.1">
    <property type="nucleotide sequence ID" value="XM_001324475.1"/>
</dbReference>
<comment type="similarity">
    <text evidence="1">Belongs to the NARF family.</text>
</comment>
<dbReference type="Pfam" id="PF02906">
    <property type="entry name" value="Fe_hyd_lg_C"/>
    <property type="match status" value="1"/>
</dbReference>
<feature type="compositionally biased region" description="Low complexity" evidence="6">
    <location>
        <begin position="572"/>
        <end position="591"/>
    </location>
</feature>
<dbReference type="InParanoid" id="A2E4U8"/>
<keyword evidence="2" id="KW-0004">4Fe-4S</keyword>
<dbReference type="InterPro" id="IPR017900">
    <property type="entry name" value="4Fe4S_Fe_S_CS"/>
</dbReference>
<dbReference type="Pfam" id="PF13510">
    <property type="entry name" value="Fer2_4"/>
    <property type="match status" value="1"/>
</dbReference>
<keyword evidence="4" id="KW-0408">Iron</keyword>
<dbReference type="GO" id="GO:0051539">
    <property type="term" value="F:4 iron, 4 sulfur cluster binding"/>
    <property type="evidence" value="ECO:0007669"/>
    <property type="project" value="UniProtKB-KW"/>
</dbReference>
<proteinExistence type="inferred from homology"/>
<dbReference type="InterPro" id="IPR009016">
    <property type="entry name" value="Fe_hydrogenase"/>
</dbReference>
<dbReference type="Pfam" id="PF13237">
    <property type="entry name" value="Fer4_10"/>
    <property type="match status" value="1"/>
</dbReference>
<dbReference type="PANTHER" id="PTHR24960">
    <property type="entry name" value="PHOTOSYSTEM I IRON-SULFUR CENTER-RELATED"/>
    <property type="match status" value="1"/>
</dbReference>
<dbReference type="Gene3D" id="3.40.950.10">
    <property type="entry name" value="Fe-only Hydrogenase (Larger Subunit), Chain L, domain 3"/>
    <property type="match status" value="1"/>
</dbReference>
<dbReference type="SMR" id="A2E4U8"/>
<feature type="domain" description="2Fe-2S ferredoxin-type" evidence="7">
    <location>
        <begin position="13"/>
        <end position="89"/>
    </location>
</feature>
<feature type="domain" description="4Fe-4S ferredoxin-type" evidence="8">
    <location>
        <begin position="144"/>
        <end position="173"/>
    </location>
</feature>
<evidence type="ECO:0000256" key="1">
    <source>
        <dbReference type="ARBA" id="ARBA00006596"/>
    </source>
</evidence>
<evidence type="ECO:0000259" key="7">
    <source>
        <dbReference type="PROSITE" id="PS51085"/>
    </source>
</evidence>
<gene>
    <name evidence="9" type="ORF">TVAG_160930</name>
</gene>
<keyword evidence="10" id="KW-1185">Reference proteome</keyword>
<feature type="region of interest" description="Disordered" evidence="6">
    <location>
        <begin position="543"/>
        <end position="615"/>
    </location>
</feature>
<protein>
    <submittedName>
        <fullName evidence="9">Iron only hydrogenase large subunit, C-terminal domain containing protein</fullName>
    </submittedName>
</protein>
<evidence type="ECO:0000256" key="5">
    <source>
        <dbReference type="ARBA" id="ARBA00023014"/>
    </source>
</evidence>
<feature type="compositionally biased region" description="Low complexity" evidence="6">
    <location>
        <begin position="547"/>
        <end position="565"/>
    </location>
</feature>
<dbReference type="InterPro" id="IPR004108">
    <property type="entry name" value="Fe_hydrogenase_lsu_C"/>
</dbReference>
<keyword evidence="3" id="KW-0479">Metal-binding</keyword>
<dbReference type="SUPFAM" id="SSF54862">
    <property type="entry name" value="4Fe-4S ferredoxins"/>
    <property type="match status" value="1"/>
</dbReference>
<reference evidence="9" key="2">
    <citation type="journal article" date="2007" name="Science">
        <title>Draft genome sequence of the sexually transmitted pathogen Trichomonas vaginalis.</title>
        <authorList>
            <person name="Carlton J.M."/>
            <person name="Hirt R.P."/>
            <person name="Silva J.C."/>
            <person name="Delcher A.L."/>
            <person name="Schatz M."/>
            <person name="Zhao Q."/>
            <person name="Wortman J.R."/>
            <person name="Bidwell S.L."/>
            <person name="Alsmark U.C.M."/>
            <person name="Besteiro S."/>
            <person name="Sicheritz-Ponten T."/>
            <person name="Noel C.J."/>
            <person name="Dacks J.B."/>
            <person name="Foster P.G."/>
            <person name="Simillion C."/>
            <person name="Van de Peer Y."/>
            <person name="Miranda-Saavedra D."/>
            <person name="Barton G.J."/>
            <person name="Westrop G.D."/>
            <person name="Mueller S."/>
            <person name="Dessi D."/>
            <person name="Fiori P.L."/>
            <person name="Ren Q."/>
            <person name="Paulsen I."/>
            <person name="Zhang H."/>
            <person name="Bastida-Corcuera F.D."/>
            <person name="Simoes-Barbosa A."/>
            <person name="Brown M.T."/>
            <person name="Hayes R.D."/>
            <person name="Mukherjee M."/>
            <person name="Okumura C.Y."/>
            <person name="Schneider R."/>
            <person name="Smith A.J."/>
            <person name="Vanacova S."/>
            <person name="Villalvazo M."/>
            <person name="Haas B.J."/>
            <person name="Pertea M."/>
            <person name="Feldblyum T.V."/>
            <person name="Utterback T.R."/>
            <person name="Shu C.L."/>
            <person name="Osoegawa K."/>
            <person name="de Jong P.J."/>
            <person name="Hrdy I."/>
            <person name="Horvathova L."/>
            <person name="Zubacova Z."/>
            <person name="Dolezal P."/>
            <person name="Malik S.B."/>
            <person name="Logsdon J.M. Jr."/>
            <person name="Henze K."/>
            <person name="Gupta A."/>
            <person name="Wang C.C."/>
            <person name="Dunne R.L."/>
            <person name="Upcroft J.A."/>
            <person name="Upcroft P."/>
            <person name="White O."/>
            <person name="Salzberg S.L."/>
            <person name="Tang P."/>
            <person name="Chiu C.-H."/>
            <person name="Lee Y.-S."/>
            <person name="Embley T.M."/>
            <person name="Coombs G.H."/>
            <person name="Mottram J.C."/>
            <person name="Tachezy J."/>
            <person name="Fraser-Liggett C.M."/>
            <person name="Johnson P.J."/>
        </authorList>
    </citation>
    <scope>NUCLEOTIDE SEQUENCE [LARGE SCALE GENOMIC DNA]</scope>
    <source>
        <strain evidence="9">G3</strain>
    </source>
</reference>
<dbReference type="PROSITE" id="PS51379">
    <property type="entry name" value="4FE4S_FER_2"/>
    <property type="match status" value="2"/>
</dbReference>
<dbReference type="GO" id="GO:0046872">
    <property type="term" value="F:metal ion binding"/>
    <property type="evidence" value="ECO:0007669"/>
    <property type="project" value="UniProtKB-KW"/>
</dbReference>
<dbReference type="VEuPathDB" id="TrichDB:TVAGG3_0227910"/>
<keyword evidence="5" id="KW-0411">Iron-sulfur</keyword>
<evidence type="ECO:0000256" key="2">
    <source>
        <dbReference type="ARBA" id="ARBA00022485"/>
    </source>
</evidence>
<feature type="compositionally biased region" description="Polar residues" evidence="6">
    <location>
        <begin position="606"/>
        <end position="615"/>
    </location>
</feature>
<evidence type="ECO:0000256" key="3">
    <source>
        <dbReference type="ARBA" id="ARBA00022723"/>
    </source>
</evidence>